<comment type="similarity">
    <text evidence="1">Belongs to the methylamine corrinoid protein family.</text>
</comment>
<evidence type="ECO:0000256" key="2">
    <source>
        <dbReference type="ARBA" id="ARBA00022723"/>
    </source>
</evidence>
<sequence>MVAYDALKEAIIGGDEAVVEAEVNKALAEGADAGDVMTNGLIGGMGVVGKRFASGEMFLPEILLSAEVMHKGLAILDPLLAAGGKKGLGKIVIGTVEGDIHDIGKRIVSFLLEGNGFEVIDLGVDVKADTIIKAVEEHKPDVLGMSALLTTTMPGMGKVINLLKERNLRDKVKVIVGGASVNDQFARSIGADGYAPEAGSAVDWVKKTLKV</sequence>
<dbReference type="InterPro" id="IPR006158">
    <property type="entry name" value="Cobalamin-bd"/>
</dbReference>
<proteinExistence type="inferred from homology"/>
<dbReference type="InterPro" id="IPR036594">
    <property type="entry name" value="Meth_synthase_dom"/>
</dbReference>
<protein>
    <recommendedName>
        <fullName evidence="7">B12-binding domain-containing protein</fullName>
    </recommendedName>
</protein>
<feature type="domain" description="B12-binding" evidence="4">
    <location>
        <begin position="88"/>
        <end position="211"/>
    </location>
</feature>
<dbReference type="InterPro" id="IPR036724">
    <property type="entry name" value="Cobalamin-bd_sf"/>
</dbReference>
<dbReference type="GO" id="GO:0031419">
    <property type="term" value="F:cobalamin binding"/>
    <property type="evidence" value="ECO:0007669"/>
    <property type="project" value="InterPro"/>
</dbReference>
<feature type="domain" description="B12-binding N-terminal" evidence="5">
    <location>
        <begin position="1"/>
        <end position="88"/>
    </location>
</feature>
<dbReference type="Pfam" id="PF02310">
    <property type="entry name" value="B12-binding"/>
    <property type="match status" value="1"/>
</dbReference>
<dbReference type="AlphaFoldDB" id="X1QPH9"/>
<evidence type="ECO:0000256" key="1">
    <source>
        <dbReference type="ARBA" id="ARBA00010854"/>
    </source>
</evidence>
<dbReference type="GO" id="GO:0046653">
    <property type="term" value="P:tetrahydrofolate metabolic process"/>
    <property type="evidence" value="ECO:0007669"/>
    <property type="project" value="TreeGrafter"/>
</dbReference>
<dbReference type="Pfam" id="PF02607">
    <property type="entry name" value="B12-binding_2"/>
    <property type="match status" value="1"/>
</dbReference>
<evidence type="ECO:0008006" key="7">
    <source>
        <dbReference type="Google" id="ProtNLM"/>
    </source>
</evidence>
<dbReference type="InterPro" id="IPR003759">
    <property type="entry name" value="Cbl-bd_cap"/>
</dbReference>
<keyword evidence="3" id="KW-0170">Cobalt</keyword>
<organism evidence="6">
    <name type="scientific">marine sediment metagenome</name>
    <dbReference type="NCBI Taxonomy" id="412755"/>
    <lineage>
        <taxon>unclassified sequences</taxon>
        <taxon>metagenomes</taxon>
        <taxon>ecological metagenomes</taxon>
    </lineage>
</organism>
<dbReference type="GO" id="GO:0008705">
    <property type="term" value="F:methionine synthase activity"/>
    <property type="evidence" value="ECO:0007669"/>
    <property type="project" value="TreeGrafter"/>
</dbReference>
<dbReference type="SUPFAM" id="SSF52242">
    <property type="entry name" value="Cobalamin (vitamin B12)-binding domain"/>
    <property type="match status" value="1"/>
</dbReference>
<dbReference type="PROSITE" id="PS51337">
    <property type="entry name" value="B12_BINDING_NTER"/>
    <property type="match status" value="1"/>
</dbReference>
<evidence type="ECO:0000259" key="4">
    <source>
        <dbReference type="PROSITE" id="PS51332"/>
    </source>
</evidence>
<dbReference type="PANTHER" id="PTHR45833:SF1">
    <property type="entry name" value="METHIONINE SYNTHASE"/>
    <property type="match status" value="1"/>
</dbReference>
<dbReference type="InterPro" id="IPR050554">
    <property type="entry name" value="Met_Synthase/Corrinoid"/>
</dbReference>
<dbReference type="FunFam" id="3.40.50.280:FF:000003">
    <property type="entry name" value="Dimethylamine methyltransferase corrinoid protein"/>
    <property type="match status" value="1"/>
</dbReference>
<dbReference type="CDD" id="cd02070">
    <property type="entry name" value="corrinoid_protein_B12-BD"/>
    <property type="match status" value="1"/>
</dbReference>
<gene>
    <name evidence="6" type="ORF">S12H4_06585</name>
</gene>
<dbReference type="SUPFAM" id="SSF47644">
    <property type="entry name" value="Methionine synthase domain"/>
    <property type="match status" value="1"/>
</dbReference>
<reference evidence="6" key="1">
    <citation type="journal article" date="2014" name="Front. Microbiol.">
        <title>High frequency of phylogenetically diverse reductive dehalogenase-homologous genes in deep subseafloor sedimentary metagenomes.</title>
        <authorList>
            <person name="Kawai M."/>
            <person name="Futagami T."/>
            <person name="Toyoda A."/>
            <person name="Takaki Y."/>
            <person name="Nishi S."/>
            <person name="Hori S."/>
            <person name="Arai W."/>
            <person name="Tsubouchi T."/>
            <person name="Morono Y."/>
            <person name="Uchiyama I."/>
            <person name="Ito T."/>
            <person name="Fujiyama A."/>
            <person name="Inagaki F."/>
            <person name="Takami H."/>
        </authorList>
    </citation>
    <scope>NUCLEOTIDE SEQUENCE</scope>
    <source>
        <strain evidence="6">Expedition CK06-06</strain>
    </source>
</reference>
<evidence type="ECO:0000259" key="5">
    <source>
        <dbReference type="PROSITE" id="PS51337"/>
    </source>
</evidence>
<dbReference type="GO" id="GO:0050667">
    <property type="term" value="P:homocysteine metabolic process"/>
    <property type="evidence" value="ECO:0007669"/>
    <property type="project" value="TreeGrafter"/>
</dbReference>
<dbReference type="SMART" id="SM01018">
    <property type="entry name" value="B12-binding_2"/>
    <property type="match status" value="1"/>
</dbReference>
<dbReference type="EMBL" id="BARW01002335">
    <property type="protein sequence ID" value="GAI70432.1"/>
    <property type="molecule type" value="Genomic_DNA"/>
</dbReference>
<dbReference type="GO" id="GO:0046872">
    <property type="term" value="F:metal ion binding"/>
    <property type="evidence" value="ECO:0007669"/>
    <property type="project" value="UniProtKB-KW"/>
</dbReference>
<evidence type="ECO:0000256" key="3">
    <source>
        <dbReference type="ARBA" id="ARBA00023285"/>
    </source>
</evidence>
<dbReference type="Gene3D" id="1.10.1240.10">
    <property type="entry name" value="Methionine synthase domain"/>
    <property type="match status" value="1"/>
</dbReference>
<dbReference type="PROSITE" id="PS51332">
    <property type="entry name" value="B12_BINDING"/>
    <property type="match status" value="1"/>
</dbReference>
<dbReference type="Gene3D" id="3.40.50.280">
    <property type="entry name" value="Cobalamin-binding domain"/>
    <property type="match status" value="1"/>
</dbReference>
<dbReference type="PANTHER" id="PTHR45833">
    <property type="entry name" value="METHIONINE SYNTHASE"/>
    <property type="match status" value="1"/>
</dbReference>
<name>X1QPH9_9ZZZZ</name>
<dbReference type="GO" id="GO:0005829">
    <property type="term" value="C:cytosol"/>
    <property type="evidence" value="ECO:0007669"/>
    <property type="project" value="TreeGrafter"/>
</dbReference>
<comment type="caution">
    <text evidence="6">The sequence shown here is derived from an EMBL/GenBank/DDBJ whole genome shotgun (WGS) entry which is preliminary data.</text>
</comment>
<keyword evidence="2" id="KW-0479">Metal-binding</keyword>
<accession>X1QPH9</accession>
<evidence type="ECO:0000313" key="6">
    <source>
        <dbReference type="EMBL" id="GAI70432.1"/>
    </source>
</evidence>